<organism evidence="2 3">
    <name type="scientific">Actinoplanes sandaracinus</name>
    <dbReference type="NCBI Taxonomy" id="3045177"/>
    <lineage>
        <taxon>Bacteria</taxon>
        <taxon>Bacillati</taxon>
        <taxon>Actinomycetota</taxon>
        <taxon>Actinomycetes</taxon>
        <taxon>Micromonosporales</taxon>
        <taxon>Micromonosporaceae</taxon>
        <taxon>Actinoplanes</taxon>
    </lineage>
</organism>
<reference evidence="2 3" key="1">
    <citation type="submission" date="2023-05" db="EMBL/GenBank/DDBJ databases">
        <title>Actinoplanes sp. NEAU-A12 genome sequencing.</title>
        <authorList>
            <person name="Wang Z.-S."/>
        </authorList>
    </citation>
    <scope>NUCLEOTIDE SEQUENCE [LARGE SCALE GENOMIC DNA]</scope>
    <source>
        <strain evidence="2 3">NEAU-A12</strain>
    </source>
</reference>
<evidence type="ECO:0000313" key="2">
    <source>
        <dbReference type="EMBL" id="MDI6104587.1"/>
    </source>
</evidence>
<comment type="caution">
    <text evidence="2">The sequence shown here is derived from an EMBL/GenBank/DDBJ whole genome shotgun (WGS) entry which is preliminary data.</text>
</comment>
<dbReference type="Proteomes" id="UP001241758">
    <property type="component" value="Unassembled WGS sequence"/>
</dbReference>
<keyword evidence="1" id="KW-0812">Transmembrane</keyword>
<evidence type="ECO:0000313" key="3">
    <source>
        <dbReference type="Proteomes" id="UP001241758"/>
    </source>
</evidence>
<gene>
    <name evidence="2" type="ORF">QLQ12_38955</name>
</gene>
<keyword evidence="1" id="KW-1133">Transmembrane helix</keyword>
<dbReference type="RefSeq" id="WP_282765983.1">
    <property type="nucleotide sequence ID" value="NZ_JASCTH010000035.1"/>
</dbReference>
<feature type="transmembrane region" description="Helical" evidence="1">
    <location>
        <begin position="15"/>
        <end position="34"/>
    </location>
</feature>
<keyword evidence="1" id="KW-0472">Membrane</keyword>
<protein>
    <submittedName>
        <fullName evidence="2">Uncharacterized protein</fullName>
    </submittedName>
</protein>
<proteinExistence type="predicted"/>
<keyword evidence="3" id="KW-1185">Reference proteome</keyword>
<dbReference type="EMBL" id="JASCTH010000035">
    <property type="protein sequence ID" value="MDI6104587.1"/>
    <property type="molecule type" value="Genomic_DNA"/>
</dbReference>
<accession>A0ABT6WXX8</accession>
<evidence type="ECO:0000256" key="1">
    <source>
        <dbReference type="SAM" id="Phobius"/>
    </source>
</evidence>
<name>A0ABT6WXX8_9ACTN</name>
<sequence>MPIADRQLAVHADPILVFFVLMVAADLLTAHLLVQHFLACGRVATLGLSSAYLSPP</sequence>